<protein>
    <submittedName>
        <fullName evidence="1">Uncharacterized protein</fullName>
    </submittedName>
</protein>
<accession>A0A3G4ZZC2</accession>
<dbReference type="EMBL" id="MK072219">
    <property type="protein sequence ID" value="AYV80248.1"/>
    <property type="molecule type" value="Genomic_DNA"/>
</dbReference>
<organism evidence="1">
    <name type="scientific">Gaeavirus sp</name>
    <dbReference type="NCBI Taxonomy" id="2487767"/>
    <lineage>
        <taxon>Viruses</taxon>
        <taxon>Varidnaviria</taxon>
        <taxon>Bamfordvirae</taxon>
        <taxon>Nucleocytoviricota</taxon>
        <taxon>Megaviricetes</taxon>
        <taxon>Imitervirales</taxon>
        <taxon>Mimiviridae</taxon>
        <taxon>Klosneuvirinae</taxon>
    </lineage>
</organism>
<proteinExistence type="predicted"/>
<sequence length="308" mass="36764">MNEWYQIWLTHNIYKFGYKYKYIHYTYMELDWYVDDNNENSILFNGSSIIAFKTKQKVDIDDCTPNSIKNKKELNVNECFNLNLNVTNKFKLLEILNYLSYVSNNLRTIIRNKNLISGFDADNYQSLLKYLRWLYDACDNIKKHFIYTKRKDINPDSQFKPFKTSSYKFCNFKDGCSIHRHKNKTCDKNHFVFDMVLIDIGKLIESLELITKDDLTNINWIFSDKCLKIKMIENTPFTFDKINYIDSELATKNHTATDNTHSDTQNIYYIDKNTIFKCFDVISYVLNKMYEEASTFINLNIQSFQINL</sequence>
<evidence type="ECO:0000313" key="1">
    <source>
        <dbReference type="EMBL" id="AYV80248.1"/>
    </source>
</evidence>
<gene>
    <name evidence="1" type="ORF">Gaeavirus21_3</name>
</gene>
<reference evidence="1" key="1">
    <citation type="submission" date="2018-10" db="EMBL/GenBank/DDBJ databases">
        <title>Hidden diversity of soil giant viruses.</title>
        <authorList>
            <person name="Schulz F."/>
            <person name="Alteio L."/>
            <person name="Goudeau D."/>
            <person name="Ryan E.M."/>
            <person name="Malmstrom R.R."/>
            <person name="Blanchard J."/>
            <person name="Woyke T."/>
        </authorList>
    </citation>
    <scope>NUCLEOTIDE SEQUENCE</scope>
    <source>
        <strain evidence="1">GAV1</strain>
    </source>
</reference>
<name>A0A3G4ZZC2_9VIRU</name>